<keyword evidence="3 9" id="KW-0808">Transferase</keyword>
<dbReference type="InterPro" id="IPR008271">
    <property type="entry name" value="Ser/Thr_kinase_AS"/>
</dbReference>
<gene>
    <name evidence="9" type="ORF">Tco025E_01828</name>
</gene>
<evidence type="ECO:0000256" key="4">
    <source>
        <dbReference type="ARBA" id="ARBA00022741"/>
    </source>
</evidence>
<protein>
    <recommendedName>
        <fullName evidence="8">Protein kinase domain-containing protein</fullName>
    </recommendedName>
</protein>
<feature type="domain" description="Protein kinase" evidence="8">
    <location>
        <begin position="658"/>
        <end position="938"/>
    </location>
</feature>
<keyword evidence="4" id="KW-0547">Nucleotide-binding</keyword>
<dbReference type="Gene3D" id="3.30.70.1230">
    <property type="entry name" value="Nucleotide cyclase"/>
    <property type="match status" value="1"/>
</dbReference>
<evidence type="ECO:0000256" key="3">
    <source>
        <dbReference type="ARBA" id="ARBA00022679"/>
    </source>
</evidence>
<evidence type="ECO:0000256" key="5">
    <source>
        <dbReference type="ARBA" id="ARBA00022777"/>
    </source>
</evidence>
<dbReference type="RefSeq" id="XP_029231166.1">
    <property type="nucleotide sequence ID" value="XM_029368764.1"/>
</dbReference>
<dbReference type="PROSITE" id="PS00108">
    <property type="entry name" value="PROTEIN_KINASE_ST"/>
    <property type="match status" value="1"/>
</dbReference>
<dbReference type="AlphaFoldDB" id="A0A422Q7M3"/>
<dbReference type="InterPro" id="IPR000719">
    <property type="entry name" value="Prot_kinase_dom"/>
</dbReference>
<evidence type="ECO:0000259" key="8">
    <source>
        <dbReference type="PROSITE" id="PS50011"/>
    </source>
</evidence>
<evidence type="ECO:0000256" key="6">
    <source>
        <dbReference type="ARBA" id="ARBA00022840"/>
    </source>
</evidence>
<organism evidence="9 10">
    <name type="scientific">Trypanosoma conorhini</name>
    <dbReference type="NCBI Taxonomy" id="83891"/>
    <lineage>
        <taxon>Eukaryota</taxon>
        <taxon>Discoba</taxon>
        <taxon>Euglenozoa</taxon>
        <taxon>Kinetoplastea</taxon>
        <taxon>Metakinetoplastina</taxon>
        <taxon>Trypanosomatida</taxon>
        <taxon>Trypanosomatidae</taxon>
        <taxon>Trypanosoma</taxon>
    </lineage>
</organism>
<dbReference type="InterPro" id="IPR029787">
    <property type="entry name" value="Nucleotide_cyclase"/>
</dbReference>
<dbReference type="InterPro" id="IPR011009">
    <property type="entry name" value="Kinase-like_dom_sf"/>
</dbReference>
<dbReference type="EMBL" id="MKKU01000063">
    <property type="protein sequence ID" value="RNF25960.1"/>
    <property type="molecule type" value="Genomic_DNA"/>
</dbReference>
<dbReference type="PANTHER" id="PTHR11584">
    <property type="entry name" value="SERINE/THREONINE PROTEIN KINASE"/>
    <property type="match status" value="1"/>
</dbReference>
<keyword evidence="7" id="KW-0812">Transmembrane</keyword>
<comment type="subcellular location">
    <subcellularLocation>
        <location evidence="1">Membrane</location>
        <topology evidence="1">Single-pass membrane protein</topology>
    </subcellularLocation>
</comment>
<name>A0A422Q7M3_9TRYP</name>
<dbReference type="SUPFAM" id="SSF56112">
    <property type="entry name" value="Protein kinase-like (PK-like)"/>
    <property type="match status" value="1"/>
</dbReference>
<comment type="caution">
    <text evidence="9">The sequence shown here is derived from an EMBL/GenBank/DDBJ whole genome shotgun (WGS) entry which is preliminary data.</text>
</comment>
<dbReference type="GO" id="GO:0005524">
    <property type="term" value="F:ATP binding"/>
    <property type="evidence" value="ECO:0007669"/>
    <property type="project" value="UniProtKB-KW"/>
</dbReference>
<sequence length="996" mass="110599">MDRRGSGRRRRNLHPGALNLDVPIPVGRPETDLSFFFPLSAHSTIAVSCFCCLCAVVLVAAAVFVNVHHKTVSNDAARATNVCGVIADPSIVNRGRNVLIGASVAFILVYIIVAVAAVWYLRRVSMKLERSMGKTHAAFAHLGKLQLESVPLYVNEFSDVDAITEKQTFLLERYSRALELQQCEDSMNDVSLVLRQFRKLLPDAVFHKESPVELRDVRLGGTAVLRTLGEHSANRLGTLILTGASSLQRRHRLNSLATPNQGAGLAHPTDARNATEAALPRECFRRQAENEISQKTLNISGIHSRFGFRLKARKATVVLISLFGLAGYMDDDMHYCHYLSQQFLSVVTDLIDRHNGTVLNATPDTVIAVWNAFSDNSDHEKAGMQCVCVATQALEPLLTEVVVPMRLDLTLAVVATSGHVLAGTVGSEEECAMVVYGRCVPLAEELPALLVAQGVKYACAGGLPEHCPEAFACIPIDCVTDFDNSRHVVYEIVQKPVPSLQRFTEAFKQFQAGEYDLAERTYLELAGEDCKDAWTLRMGQLCSYLKKSGTMYTRRVPQWQIFPVEEPGDNTVTQRHKLSYHWRKPKVTPVEDQLRSAILRQSDAHASSATVFGEVTQPRLNCRLSGVQTTAKTRPILQETLKQPPVVDVRDRQGMTFRMSSRILGMGIEGSVYMGLSPTGALVAIKAIQLPTMRHLQSNQMSSVNRRRLRRKGINVDVNVDEALDAIVNEVSLLSRLRHTNIVGYISCAVVESKLLLVMEFASGGSLYNMLKRFTKFNVDRAKQYLRDVLKGLAYLHRKDIVHRDIKPQNVLVLETGLCKLSDFGRSQRLLKTSNTSQPEGTAPYMAPEAARGKAEKASDVWSFGIMMAQMLSGILPWPNMDEMIIQAFCYNVGYNESFVPQLDERISAEAKKIIMWCCNREPSKRPTAEELLKCPYFRQPKALTNTPASNRCASRPEERVQFTSLHGVPLKPASPHFPNFPFFGGLGPNSFSASD</sequence>
<dbReference type="Pfam" id="PF00069">
    <property type="entry name" value="Pkinase"/>
    <property type="match status" value="1"/>
</dbReference>
<evidence type="ECO:0000256" key="1">
    <source>
        <dbReference type="ARBA" id="ARBA00004167"/>
    </source>
</evidence>
<reference evidence="9 10" key="1">
    <citation type="journal article" date="2018" name="BMC Genomics">
        <title>Genomic comparison of Trypanosoma conorhini and Trypanosoma rangeli to Trypanosoma cruzi strains of high and low virulence.</title>
        <authorList>
            <person name="Bradwell K.R."/>
            <person name="Koparde V.N."/>
            <person name="Matveyev A.V."/>
            <person name="Serrano M.G."/>
            <person name="Alves J.M."/>
            <person name="Parikh H."/>
            <person name="Huang B."/>
            <person name="Lee V."/>
            <person name="Espinosa-Alvarez O."/>
            <person name="Ortiz P.A."/>
            <person name="Costa-Martins A.G."/>
            <person name="Teixeira M.M."/>
            <person name="Buck G.A."/>
        </authorList>
    </citation>
    <scope>NUCLEOTIDE SEQUENCE [LARGE SCALE GENOMIC DNA]</scope>
    <source>
        <strain evidence="9 10">025E</strain>
    </source>
</reference>
<keyword evidence="5" id="KW-0418">Kinase</keyword>
<dbReference type="SMART" id="SM00220">
    <property type="entry name" value="S_TKc"/>
    <property type="match status" value="1"/>
</dbReference>
<dbReference type="GO" id="GO:0004674">
    <property type="term" value="F:protein serine/threonine kinase activity"/>
    <property type="evidence" value="ECO:0007669"/>
    <property type="project" value="UniProtKB-KW"/>
</dbReference>
<evidence type="ECO:0000313" key="10">
    <source>
        <dbReference type="Proteomes" id="UP000284403"/>
    </source>
</evidence>
<dbReference type="Proteomes" id="UP000284403">
    <property type="component" value="Unassembled WGS sequence"/>
</dbReference>
<accession>A0A422Q7M3</accession>
<feature type="transmembrane region" description="Helical" evidence="7">
    <location>
        <begin position="98"/>
        <end position="121"/>
    </location>
</feature>
<dbReference type="GO" id="GO:0016020">
    <property type="term" value="C:membrane"/>
    <property type="evidence" value="ECO:0007669"/>
    <property type="project" value="UniProtKB-SubCell"/>
</dbReference>
<proteinExistence type="predicted"/>
<evidence type="ECO:0000313" key="9">
    <source>
        <dbReference type="EMBL" id="RNF25960.1"/>
    </source>
</evidence>
<dbReference type="PROSITE" id="PS50011">
    <property type="entry name" value="PROTEIN_KINASE_DOM"/>
    <property type="match status" value="1"/>
</dbReference>
<feature type="transmembrane region" description="Helical" evidence="7">
    <location>
        <begin position="45"/>
        <end position="65"/>
    </location>
</feature>
<evidence type="ECO:0000256" key="7">
    <source>
        <dbReference type="SAM" id="Phobius"/>
    </source>
</evidence>
<keyword evidence="6" id="KW-0067">ATP-binding</keyword>
<keyword evidence="7" id="KW-1133">Transmembrane helix</keyword>
<dbReference type="SUPFAM" id="SSF55073">
    <property type="entry name" value="Nucleotide cyclase"/>
    <property type="match status" value="1"/>
</dbReference>
<dbReference type="PANTHER" id="PTHR11584:SF369">
    <property type="entry name" value="MITOGEN-ACTIVATED PROTEIN KINASE KINASE KINASE 19-RELATED"/>
    <property type="match status" value="1"/>
</dbReference>
<dbReference type="Gene3D" id="1.10.510.10">
    <property type="entry name" value="Transferase(Phosphotransferase) domain 1"/>
    <property type="match status" value="1"/>
</dbReference>
<evidence type="ECO:0000256" key="2">
    <source>
        <dbReference type="ARBA" id="ARBA00022527"/>
    </source>
</evidence>
<keyword evidence="2" id="KW-0723">Serine/threonine-protein kinase</keyword>
<keyword evidence="10" id="KW-1185">Reference proteome</keyword>
<dbReference type="GeneID" id="40315439"/>
<dbReference type="OrthoDB" id="4062651at2759"/>
<keyword evidence="7" id="KW-0472">Membrane</keyword>